<keyword evidence="5" id="KW-1185">Reference proteome</keyword>
<evidence type="ECO:0000313" key="3">
    <source>
        <dbReference type="EMBL" id="MBD1270770.1"/>
    </source>
</evidence>
<name>A0A8I0KIJ7_9ACTN</name>
<comment type="caution">
    <text evidence="3">The sequence shown here is derived from an EMBL/GenBank/DDBJ whole genome shotgun (WGS) entry which is preliminary data.</text>
</comment>
<evidence type="ECO:0000313" key="6">
    <source>
        <dbReference type="Proteomes" id="UP000659061"/>
    </source>
</evidence>
<gene>
    <name evidence="4" type="ORF">BJ975_001537</name>
    <name evidence="3" type="ORF">IDH50_11050</name>
</gene>
<dbReference type="AlphaFoldDB" id="A0A8I0KIJ7"/>
<reference evidence="4 5" key="1">
    <citation type="submission" date="2020-07" db="EMBL/GenBank/DDBJ databases">
        <title>Sequencing the genomes of 1000 actinobacteria strains.</title>
        <authorList>
            <person name="Klenk H.-P."/>
        </authorList>
    </citation>
    <scope>NUCLEOTIDE SEQUENCE [LARGE SCALE GENOMIC DNA]</scope>
    <source>
        <strain evidence="4 5">DSM 19087</strain>
    </source>
</reference>
<organism evidence="3 6">
    <name type="scientific">Aeromicrobium tamlense</name>
    <dbReference type="NCBI Taxonomy" id="375541"/>
    <lineage>
        <taxon>Bacteria</taxon>
        <taxon>Bacillati</taxon>
        <taxon>Actinomycetota</taxon>
        <taxon>Actinomycetes</taxon>
        <taxon>Propionibacteriales</taxon>
        <taxon>Nocardioidaceae</taxon>
        <taxon>Aeromicrobium</taxon>
    </lineage>
</organism>
<protein>
    <submittedName>
        <fullName evidence="3">Uncharacterized protein</fullName>
    </submittedName>
</protein>
<proteinExistence type="predicted"/>
<dbReference type="RefSeq" id="WP_179424602.1">
    <property type="nucleotide sequence ID" value="NZ_BAAAMP010000001.1"/>
</dbReference>
<dbReference type="Proteomes" id="UP000587211">
    <property type="component" value="Unassembled WGS sequence"/>
</dbReference>
<accession>A0A8I0KIJ7</accession>
<dbReference type="EMBL" id="JACBZN010000001">
    <property type="protein sequence ID" value="NYI38162.1"/>
    <property type="molecule type" value="Genomic_DNA"/>
</dbReference>
<sequence length="203" mass="22086">MTIARSTRVLATAALLFVVLAACSDSNGDPATSDSTSTTSPASATTPPTESQKAASVAEAKLREYFAVRNRLRQDPSQSFGALKRIAISTELTAQQRLFEKARRDRVHQTGETRIAELKVRNINLDNSDPQAGKVPVVQIDVCYDVSDVDLVNEDGQSVVSADRPETGWIRYTVANYEWDSDPDGAWRVASGQDIERTPCAAL</sequence>
<evidence type="ECO:0000256" key="1">
    <source>
        <dbReference type="SAM" id="MobiDB-lite"/>
    </source>
</evidence>
<reference evidence="3" key="2">
    <citation type="submission" date="2020-09" db="EMBL/GenBank/DDBJ databases">
        <title>Novel species in genus Aeromicrobium.</title>
        <authorList>
            <person name="Zhang G."/>
        </authorList>
    </citation>
    <scope>NUCLEOTIDE SEQUENCE</scope>
    <source>
        <strain evidence="3">SSW1-57</strain>
    </source>
</reference>
<feature type="signal peptide" evidence="2">
    <location>
        <begin position="1"/>
        <end position="21"/>
    </location>
</feature>
<evidence type="ECO:0000313" key="4">
    <source>
        <dbReference type="EMBL" id="NYI38162.1"/>
    </source>
</evidence>
<feature type="chain" id="PRO_5039556392" evidence="2">
    <location>
        <begin position="22"/>
        <end position="203"/>
    </location>
</feature>
<evidence type="ECO:0000313" key="5">
    <source>
        <dbReference type="Proteomes" id="UP000587211"/>
    </source>
</evidence>
<evidence type="ECO:0000256" key="2">
    <source>
        <dbReference type="SAM" id="SignalP"/>
    </source>
</evidence>
<dbReference type="PROSITE" id="PS51257">
    <property type="entry name" value="PROKAR_LIPOPROTEIN"/>
    <property type="match status" value="1"/>
</dbReference>
<dbReference type="EMBL" id="JACWMT010000002">
    <property type="protein sequence ID" value="MBD1270770.1"/>
    <property type="molecule type" value="Genomic_DNA"/>
</dbReference>
<keyword evidence="2" id="KW-0732">Signal</keyword>
<feature type="compositionally biased region" description="Low complexity" evidence="1">
    <location>
        <begin position="29"/>
        <end position="49"/>
    </location>
</feature>
<dbReference type="Proteomes" id="UP000659061">
    <property type="component" value="Unassembled WGS sequence"/>
</dbReference>
<feature type="region of interest" description="Disordered" evidence="1">
    <location>
        <begin position="28"/>
        <end position="54"/>
    </location>
</feature>